<dbReference type="Proteomes" id="UP000292886">
    <property type="component" value="Chromosome"/>
</dbReference>
<proteinExistence type="predicted"/>
<dbReference type="RefSeq" id="WP_133362198.1">
    <property type="nucleotide sequence ID" value="NZ_CP037940.1"/>
</dbReference>
<name>A0A4P6YR65_9LACO</name>
<sequence>MAKKRRAKNKKRNKFHTFLSIILSIFALLVIAFGILSLTPSGAVKAMMLTWGEPTKALKLQVKKSAPNRYVVTKKGQYYRVPGTKTYVREFKVAKYGPFYLAEHGLKVDNVSDYQQKQSK</sequence>
<organism evidence="1 2">
    <name type="scientific">Periweissella cryptocerci</name>
    <dbReference type="NCBI Taxonomy" id="2506420"/>
    <lineage>
        <taxon>Bacteria</taxon>
        <taxon>Bacillati</taxon>
        <taxon>Bacillota</taxon>
        <taxon>Bacilli</taxon>
        <taxon>Lactobacillales</taxon>
        <taxon>Lactobacillaceae</taxon>
        <taxon>Periweissella</taxon>
    </lineage>
</organism>
<dbReference type="AlphaFoldDB" id="A0A4P6YR65"/>
<gene>
    <name evidence="1" type="ORF">EQG49_00930</name>
</gene>
<evidence type="ECO:0000313" key="1">
    <source>
        <dbReference type="EMBL" id="QBO35118.1"/>
    </source>
</evidence>
<keyword evidence="2" id="KW-1185">Reference proteome</keyword>
<accession>A0A4P6YR65</accession>
<protein>
    <submittedName>
        <fullName evidence="1">Uncharacterized protein</fullName>
    </submittedName>
</protein>
<reference evidence="2" key="1">
    <citation type="submission" date="2019-03" db="EMBL/GenBank/DDBJ databases">
        <title>Weissella sp. 26KH-42 Genome sequencing.</title>
        <authorList>
            <person name="Heo J."/>
            <person name="Kim S.-J."/>
            <person name="Kim J.-S."/>
            <person name="Hong S.-B."/>
            <person name="Kwon S.-W."/>
        </authorList>
    </citation>
    <scope>NUCLEOTIDE SEQUENCE [LARGE SCALE GENOMIC DNA]</scope>
    <source>
        <strain evidence="2">26KH-42</strain>
    </source>
</reference>
<evidence type="ECO:0000313" key="2">
    <source>
        <dbReference type="Proteomes" id="UP000292886"/>
    </source>
</evidence>
<dbReference type="KEGG" id="wei:EQG49_00930"/>
<dbReference type="EMBL" id="CP037940">
    <property type="protein sequence ID" value="QBO35118.1"/>
    <property type="molecule type" value="Genomic_DNA"/>
</dbReference>